<dbReference type="GO" id="GO:0022625">
    <property type="term" value="C:cytosolic large ribosomal subunit"/>
    <property type="evidence" value="ECO:0007669"/>
    <property type="project" value="TreeGrafter"/>
</dbReference>
<feature type="domain" description="Large ribosomal subunit protein bL25 L25" evidence="3">
    <location>
        <begin position="6"/>
        <end position="91"/>
    </location>
</feature>
<keyword evidence="1" id="KW-0699">rRNA-binding</keyword>
<keyword evidence="6" id="KW-1185">Reference proteome</keyword>
<dbReference type="InterPro" id="IPR029751">
    <property type="entry name" value="Ribosomal_L25_dom"/>
</dbReference>
<protein>
    <recommendedName>
        <fullName evidence="1">Large ribosomal subunit protein bL25</fullName>
    </recommendedName>
    <alternativeName>
        <fullName evidence="1">General stress protein CTC</fullName>
    </alternativeName>
</protein>
<dbReference type="GO" id="GO:0006412">
    <property type="term" value="P:translation"/>
    <property type="evidence" value="ECO:0007669"/>
    <property type="project" value="UniProtKB-UniRule"/>
</dbReference>
<dbReference type="InterPro" id="IPR020930">
    <property type="entry name" value="Ribosomal_uL5_bac-type"/>
</dbReference>
<dbReference type="InterPro" id="IPR020057">
    <property type="entry name" value="Ribosomal_bL25_b-dom"/>
</dbReference>
<comment type="caution">
    <text evidence="5">The sequence shown here is derived from an EMBL/GenBank/DDBJ whole genome shotgun (WGS) entry which is preliminary data.</text>
</comment>
<dbReference type="GO" id="GO:0008097">
    <property type="term" value="F:5S rRNA binding"/>
    <property type="evidence" value="ECO:0007669"/>
    <property type="project" value="InterPro"/>
</dbReference>
<feature type="compositionally biased region" description="Basic and acidic residues" evidence="2">
    <location>
        <begin position="194"/>
        <end position="208"/>
    </location>
</feature>
<dbReference type="Proteomes" id="UP000693672">
    <property type="component" value="Unassembled WGS sequence"/>
</dbReference>
<evidence type="ECO:0000259" key="3">
    <source>
        <dbReference type="Pfam" id="PF01386"/>
    </source>
</evidence>
<evidence type="ECO:0000259" key="4">
    <source>
        <dbReference type="Pfam" id="PF14693"/>
    </source>
</evidence>
<comment type="similarity">
    <text evidence="1">Belongs to the bacterial ribosomal protein bL25 family. CTC subfamily.</text>
</comment>
<dbReference type="PANTHER" id="PTHR33284:SF1">
    <property type="entry name" value="RIBOSOMAL PROTEIN L25_GLN-TRNA SYNTHETASE, ANTI-CODON-BINDING DOMAIN-CONTAINING PROTEIN"/>
    <property type="match status" value="1"/>
</dbReference>
<organism evidence="5 6">
    <name type="scientific">Paenibacillus solanacearum</name>
    <dbReference type="NCBI Taxonomy" id="2048548"/>
    <lineage>
        <taxon>Bacteria</taxon>
        <taxon>Bacillati</taxon>
        <taxon>Bacillota</taxon>
        <taxon>Bacilli</taxon>
        <taxon>Bacillales</taxon>
        <taxon>Paenibacillaceae</taxon>
        <taxon>Paenibacillus</taxon>
    </lineage>
</organism>
<dbReference type="Pfam" id="PF01386">
    <property type="entry name" value="Ribosomal_L25p"/>
    <property type="match status" value="1"/>
</dbReference>
<feature type="domain" description="Large ribosomal subunit protein bL25 beta" evidence="4">
    <location>
        <begin position="100"/>
        <end position="181"/>
    </location>
</feature>
<sequence>MSTVMKAEVRTSSTKGERKQLRAQGKVPGVVYGKKVPQTAISIDQKELLAVLKSNPHAIIDMDVPQAGKQPVMISEVQRDPLSRQLLHVDFHQINMDEPVNTTVRLEFTGDPVGVQTGGILQIQRHEVDIRCLPNQIPSVIQVDVSKLEIGENLLVSELALAGNIELKSDPHDVLATILLPQKEAEPEAADEEPAAKAEAAEAVEEKV</sequence>
<dbReference type="EMBL" id="CAJVAS010000066">
    <property type="protein sequence ID" value="CAG7652067.1"/>
    <property type="molecule type" value="Genomic_DNA"/>
</dbReference>
<dbReference type="GO" id="GO:0003735">
    <property type="term" value="F:structural constituent of ribosome"/>
    <property type="evidence" value="ECO:0007669"/>
    <property type="project" value="InterPro"/>
</dbReference>
<evidence type="ECO:0000256" key="2">
    <source>
        <dbReference type="SAM" id="MobiDB-lite"/>
    </source>
</evidence>
<dbReference type="PANTHER" id="PTHR33284">
    <property type="entry name" value="RIBOSOMAL PROTEIN L25/GLN-TRNA SYNTHETASE, ANTI-CODON-BINDING DOMAIN-CONTAINING PROTEIN"/>
    <property type="match status" value="1"/>
</dbReference>
<dbReference type="CDD" id="cd00495">
    <property type="entry name" value="Ribosomal_L25_TL5_CTC"/>
    <property type="match status" value="1"/>
</dbReference>
<dbReference type="HAMAP" id="MF_01334">
    <property type="entry name" value="Ribosomal_bL25_CTC"/>
    <property type="match status" value="1"/>
</dbReference>
<gene>
    <name evidence="5" type="primary">ctc_2</name>
    <name evidence="1" type="synonym">ctc</name>
    <name evidence="1" type="synonym">rplY</name>
    <name evidence="5" type="ORF">PAESOLCIP111_06453</name>
</gene>
<name>A0A916KAM4_9BACL</name>
<feature type="region of interest" description="Disordered" evidence="2">
    <location>
        <begin position="184"/>
        <end position="208"/>
    </location>
</feature>
<dbReference type="Pfam" id="PF14693">
    <property type="entry name" value="Ribosomal_TL5_C"/>
    <property type="match status" value="1"/>
</dbReference>
<keyword evidence="1" id="KW-0687">Ribonucleoprotein</keyword>
<evidence type="ECO:0000313" key="6">
    <source>
        <dbReference type="Proteomes" id="UP000693672"/>
    </source>
</evidence>
<keyword evidence="1" id="KW-0694">RNA-binding</keyword>
<reference evidence="5" key="1">
    <citation type="submission" date="2021-06" db="EMBL/GenBank/DDBJ databases">
        <authorList>
            <person name="Criscuolo A."/>
        </authorList>
    </citation>
    <scope>NUCLEOTIDE SEQUENCE</scope>
    <source>
        <strain evidence="5">CIP111600</strain>
    </source>
</reference>
<accession>A0A916KAM4</accession>
<evidence type="ECO:0000313" key="5">
    <source>
        <dbReference type="EMBL" id="CAG7652067.1"/>
    </source>
</evidence>
<evidence type="ECO:0000256" key="1">
    <source>
        <dbReference type="HAMAP-Rule" id="MF_01334"/>
    </source>
</evidence>
<dbReference type="RefSeq" id="WP_218096108.1">
    <property type="nucleotide sequence ID" value="NZ_CAJVAS010000066.1"/>
</dbReference>
<proteinExistence type="inferred from homology"/>
<dbReference type="AlphaFoldDB" id="A0A916KAM4"/>
<comment type="function">
    <text evidence="1">This is one of the proteins that binds to the 5S RNA in the ribosome where it forms part of the central protuberance.</text>
</comment>
<keyword evidence="1" id="KW-0689">Ribosomal protein</keyword>
<dbReference type="InterPro" id="IPR001021">
    <property type="entry name" value="Ribosomal_bL25_long"/>
</dbReference>
<dbReference type="NCBIfam" id="TIGR00731">
    <property type="entry name" value="bL25_bact_ctc"/>
    <property type="match status" value="1"/>
</dbReference>
<comment type="subunit">
    <text evidence="1">Part of the 50S ribosomal subunit; part of the 5S rRNA/L5/L18/L25 subcomplex. Contacts the 5S rRNA. Binds to the 5S rRNA independently of L5 and L18.</text>
</comment>